<dbReference type="PANTHER" id="PTHR30480:SF13">
    <property type="entry name" value="BETA-HEXOSAMINIDASE"/>
    <property type="match status" value="1"/>
</dbReference>
<dbReference type="SUPFAM" id="SSF51445">
    <property type="entry name" value="(Trans)glycosidases"/>
    <property type="match status" value="1"/>
</dbReference>
<dbReference type="InterPro" id="IPR017853">
    <property type="entry name" value="GH"/>
</dbReference>
<evidence type="ECO:0000256" key="2">
    <source>
        <dbReference type="ARBA" id="ARBA00005336"/>
    </source>
</evidence>
<keyword evidence="4 7" id="KW-0378">Hydrolase</keyword>
<dbReference type="PANTHER" id="PTHR30480">
    <property type="entry name" value="BETA-HEXOSAMINIDASE-RELATED"/>
    <property type="match status" value="1"/>
</dbReference>
<evidence type="ECO:0000256" key="5">
    <source>
        <dbReference type="ARBA" id="ARBA00023295"/>
    </source>
</evidence>
<proteinExistence type="inferred from homology"/>
<dbReference type="Proteomes" id="UP000777935">
    <property type="component" value="Unassembled WGS sequence"/>
</dbReference>
<name>A0ABX2IY75_9RHOB</name>
<evidence type="ECO:0000256" key="1">
    <source>
        <dbReference type="ARBA" id="ARBA00001231"/>
    </source>
</evidence>
<organism evidence="7 8">
    <name type="scientific">Parasulfitobacter algicola</name>
    <dbReference type="NCBI Taxonomy" id="2614809"/>
    <lineage>
        <taxon>Bacteria</taxon>
        <taxon>Pseudomonadati</taxon>
        <taxon>Pseudomonadota</taxon>
        <taxon>Alphaproteobacteria</taxon>
        <taxon>Rhodobacterales</taxon>
        <taxon>Roseobacteraceae</taxon>
        <taxon>Parasulfitobacter</taxon>
    </lineage>
</organism>
<reference evidence="7 8" key="1">
    <citation type="submission" date="2020-06" db="EMBL/GenBank/DDBJ databases">
        <title>Sulfitobacter algicola sp. nov., isolated from green algae.</title>
        <authorList>
            <person name="Wang C."/>
        </authorList>
    </citation>
    <scope>NUCLEOTIDE SEQUENCE [LARGE SCALE GENOMIC DNA]</scope>
    <source>
        <strain evidence="7 8">1151</strain>
    </source>
</reference>
<sequence length="336" mass="36333">MASGAYIFGCSGQNLTPDERAFFRDADPWGFILFARNINAPDQIRGLTLDLRETVGRDAPILIDQEGGRVQRLTAPRWRNWLPPLDHMQQAGVGQAIQSMYLRYRLIAHELRTVGIDVNCAPMADVANAQTHDFLKNRCYGTDVSDVVDAARAVANGLMDGGVLPIVKHIPGHGRATLDSHKDLPRVDTDIGTLRDTDFAAFKGLSDLPMAMTAHIVYSAIDPNLPATTSPQMMQLIRDEIGFDGLIMSDDVSMEALSGTIGERSAASLAAGCDVVLHCNGVMDEMQAVVSASGVMTKPAERRAENALSCKKTPDTIDIATVEADLKALLNGRVYG</sequence>
<dbReference type="GO" id="GO:0004563">
    <property type="term" value="F:beta-N-acetylhexosaminidase activity"/>
    <property type="evidence" value="ECO:0007669"/>
    <property type="project" value="UniProtKB-EC"/>
</dbReference>
<evidence type="ECO:0000259" key="6">
    <source>
        <dbReference type="Pfam" id="PF00933"/>
    </source>
</evidence>
<feature type="domain" description="Glycoside hydrolase family 3 N-terminal" evidence="6">
    <location>
        <begin position="30"/>
        <end position="291"/>
    </location>
</feature>
<dbReference type="RefSeq" id="WP_174137926.1">
    <property type="nucleotide sequence ID" value="NZ_JABUFE010000005.1"/>
</dbReference>
<keyword evidence="8" id="KW-1185">Reference proteome</keyword>
<evidence type="ECO:0000256" key="3">
    <source>
        <dbReference type="ARBA" id="ARBA00012663"/>
    </source>
</evidence>
<dbReference type="InterPro" id="IPR050226">
    <property type="entry name" value="NagZ_Beta-hexosaminidase"/>
</dbReference>
<protein>
    <recommendedName>
        <fullName evidence="3">beta-N-acetylhexosaminidase</fullName>
        <ecNumber evidence="3">3.2.1.52</ecNumber>
    </recommendedName>
</protein>
<comment type="caution">
    <text evidence="7">The sequence shown here is derived from an EMBL/GenBank/DDBJ whole genome shotgun (WGS) entry which is preliminary data.</text>
</comment>
<gene>
    <name evidence="7" type="primary">nagZ</name>
    <name evidence="7" type="ORF">HRQ87_10145</name>
</gene>
<dbReference type="Pfam" id="PF00933">
    <property type="entry name" value="Glyco_hydro_3"/>
    <property type="match status" value="1"/>
</dbReference>
<evidence type="ECO:0000313" key="8">
    <source>
        <dbReference type="Proteomes" id="UP000777935"/>
    </source>
</evidence>
<dbReference type="EMBL" id="JABUFE010000005">
    <property type="protein sequence ID" value="NSX55163.1"/>
    <property type="molecule type" value="Genomic_DNA"/>
</dbReference>
<comment type="catalytic activity">
    <reaction evidence="1">
        <text>Hydrolysis of terminal non-reducing N-acetyl-D-hexosamine residues in N-acetyl-beta-D-hexosaminides.</text>
        <dbReference type="EC" id="3.2.1.52"/>
    </reaction>
</comment>
<evidence type="ECO:0000256" key="4">
    <source>
        <dbReference type="ARBA" id="ARBA00022801"/>
    </source>
</evidence>
<dbReference type="InterPro" id="IPR036962">
    <property type="entry name" value="Glyco_hydro_3_N_sf"/>
</dbReference>
<dbReference type="Gene3D" id="3.20.20.300">
    <property type="entry name" value="Glycoside hydrolase, family 3, N-terminal domain"/>
    <property type="match status" value="1"/>
</dbReference>
<dbReference type="InterPro" id="IPR019800">
    <property type="entry name" value="Glyco_hydro_3_AS"/>
</dbReference>
<dbReference type="EC" id="3.2.1.52" evidence="3"/>
<comment type="similarity">
    <text evidence="2">Belongs to the glycosyl hydrolase 3 family.</text>
</comment>
<evidence type="ECO:0000313" key="7">
    <source>
        <dbReference type="EMBL" id="NSX55163.1"/>
    </source>
</evidence>
<accession>A0ABX2IY75</accession>
<dbReference type="InterPro" id="IPR001764">
    <property type="entry name" value="Glyco_hydro_3_N"/>
</dbReference>
<dbReference type="PROSITE" id="PS00775">
    <property type="entry name" value="GLYCOSYL_HYDROL_F3"/>
    <property type="match status" value="1"/>
</dbReference>
<keyword evidence="5 7" id="KW-0326">Glycosidase</keyword>
<dbReference type="NCBIfam" id="NF003740">
    <property type="entry name" value="PRK05337.1"/>
    <property type="match status" value="1"/>
</dbReference>